<evidence type="ECO:0000313" key="1">
    <source>
        <dbReference type="EMBL" id="AUL78532.3"/>
    </source>
</evidence>
<protein>
    <submittedName>
        <fullName evidence="1">Uncharacterized protein</fullName>
    </submittedName>
</protein>
<proteinExistence type="predicted"/>
<keyword evidence="2" id="KW-1185">Reference proteome</keyword>
<dbReference type="Proteomes" id="UP000240399">
    <property type="component" value="Segment"/>
</dbReference>
<name>A0AC59HBW4_9VIRU</name>
<accession>A0AC59HBW4</accession>
<sequence length="78" mass="8880">MALSAVWVNRLIIISLVLVIIGALNWGWIGLTSNNLVASLNNATFRNEWFERLIYILVGLAGIYLLINWGLFYKADHF</sequence>
<reference evidence="1 2" key="1">
    <citation type="journal article" date="2018" name="Nat. Commun.">
        <title>Tailed giant Tupanvirus possesses the most complete translational apparatus of the known virosphere.</title>
        <authorList>
            <person name="Abrahao J."/>
            <person name="Silva L."/>
            <person name="Silva L.S."/>
            <person name="Khalil J.Y.B."/>
            <person name="Rodrigues R."/>
            <person name="Arantes T."/>
            <person name="Assis F."/>
            <person name="Boratto P."/>
            <person name="Andrade M."/>
            <person name="Kroon E.G."/>
            <person name="Ribeiro B."/>
            <person name="Bergier I."/>
            <person name="Seligmann H."/>
            <person name="Ghigo E."/>
            <person name="Colson P."/>
            <person name="Levasseur A."/>
            <person name="Kroemer G."/>
            <person name="Raoult D."/>
            <person name="La Scola B."/>
        </authorList>
    </citation>
    <scope>NUCLEOTIDE SEQUENCE [LARGE SCALE GENOMIC DNA]</scope>
    <source>
        <strain evidence="1">Soda lake</strain>
    </source>
</reference>
<evidence type="ECO:0000313" key="2">
    <source>
        <dbReference type="Proteomes" id="UP000240399"/>
    </source>
</evidence>
<organism evidence="1 2">
    <name type="scientific">Tupanvirus soda lake</name>
    <dbReference type="NCBI Taxonomy" id="2126985"/>
    <lineage>
        <taxon>Viruses</taxon>
        <taxon>Varidnaviria</taxon>
        <taxon>Bamfordvirae</taxon>
        <taxon>Nucleocytoviricota</taxon>
        <taxon>Megaviricetes</taxon>
        <taxon>Imitervirales</taxon>
        <taxon>Mimiviridae</taxon>
        <taxon>Megamimivirinae</taxon>
        <taxon>Tupanvirus</taxon>
        <taxon>Tupanvirus salinum</taxon>
    </lineage>
</organism>
<dbReference type="EMBL" id="KY523104">
    <property type="protein sequence ID" value="AUL78532.3"/>
    <property type="molecule type" value="Genomic_DNA"/>
</dbReference>